<keyword evidence="2" id="KW-1185">Reference proteome</keyword>
<sequence length="191" mass="21032">MAPNYCFQESTYKDSTYDPTQPCKYCSWLEPPANSGFQGSREVILITPQQNTHSPSAWLQWKVLEIALHSSTGAGLATVGRVEPFSVTSSPSNKRSRTCTRLDAYLLLTPPAPSTESVCGVQSNLSFRMKPSRKRVLLLPPPRKTLASAIFPSTSYTCAWTISHTVLICVVLHLAVAEQFSGFTLTSCKRT</sequence>
<organism evidence="1 2">
    <name type="scientific">Daphnia magna</name>
    <dbReference type="NCBI Taxonomy" id="35525"/>
    <lineage>
        <taxon>Eukaryota</taxon>
        <taxon>Metazoa</taxon>
        <taxon>Ecdysozoa</taxon>
        <taxon>Arthropoda</taxon>
        <taxon>Crustacea</taxon>
        <taxon>Branchiopoda</taxon>
        <taxon>Diplostraca</taxon>
        <taxon>Cladocera</taxon>
        <taxon>Anomopoda</taxon>
        <taxon>Daphniidae</taxon>
        <taxon>Daphnia</taxon>
    </lineage>
</organism>
<proteinExistence type="predicted"/>
<name>A0ABR0ATY9_9CRUS</name>
<dbReference type="Proteomes" id="UP001234178">
    <property type="component" value="Unassembled WGS sequence"/>
</dbReference>
<accession>A0ABR0ATY9</accession>
<evidence type="ECO:0000313" key="1">
    <source>
        <dbReference type="EMBL" id="KAK4028581.1"/>
    </source>
</evidence>
<gene>
    <name evidence="1" type="ORF">OUZ56_021586</name>
</gene>
<dbReference type="EMBL" id="JAOYFB010000039">
    <property type="protein sequence ID" value="KAK4028581.1"/>
    <property type="molecule type" value="Genomic_DNA"/>
</dbReference>
<evidence type="ECO:0000313" key="2">
    <source>
        <dbReference type="Proteomes" id="UP001234178"/>
    </source>
</evidence>
<reference evidence="1 2" key="1">
    <citation type="journal article" date="2023" name="Nucleic Acids Res.">
        <title>The hologenome of Daphnia magna reveals possible DNA methylation and microbiome-mediated evolution of the host genome.</title>
        <authorList>
            <person name="Chaturvedi A."/>
            <person name="Li X."/>
            <person name="Dhandapani V."/>
            <person name="Marshall H."/>
            <person name="Kissane S."/>
            <person name="Cuenca-Cambronero M."/>
            <person name="Asole G."/>
            <person name="Calvet F."/>
            <person name="Ruiz-Romero M."/>
            <person name="Marangio P."/>
            <person name="Guigo R."/>
            <person name="Rago D."/>
            <person name="Mirbahai L."/>
            <person name="Eastwood N."/>
            <person name="Colbourne J.K."/>
            <person name="Zhou J."/>
            <person name="Mallon E."/>
            <person name="Orsini L."/>
        </authorList>
    </citation>
    <scope>NUCLEOTIDE SEQUENCE [LARGE SCALE GENOMIC DNA]</scope>
    <source>
        <strain evidence="1">LRV0_1</strain>
    </source>
</reference>
<protein>
    <submittedName>
        <fullName evidence="1">Uncharacterized protein</fullName>
    </submittedName>
</protein>
<comment type="caution">
    <text evidence="1">The sequence shown here is derived from an EMBL/GenBank/DDBJ whole genome shotgun (WGS) entry which is preliminary data.</text>
</comment>